<keyword evidence="3" id="KW-1185">Reference proteome</keyword>
<evidence type="ECO:0000259" key="1">
    <source>
        <dbReference type="Pfam" id="PF01833"/>
    </source>
</evidence>
<proteinExistence type="predicted"/>
<organism evidence="2 3">
    <name type="scientific">Herbiconiux daphne</name>
    <dbReference type="NCBI Taxonomy" id="2970914"/>
    <lineage>
        <taxon>Bacteria</taxon>
        <taxon>Bacillati</taxon>
        <taxon>Actinomycetota</taxon>
        <taxon>Actinomycetes</taxon>
        <taxon>Micrococcales</taxon>
        <taxon>Microbacteriaceae</taxon>
        <taxon>Herbiconiux</taxon>
    </lineage>
</organism>
<protein>
    <submittedName>
        <fullName evidence="2">IPT/TIG domain-containing protein</fullName>
    </submittedName>
</protein>
<dbReference type="CDD" id="cd00603">
    <property type="entry name" value="IPT_PCSR"/>
    <property type="match status" value="1"/>
</dbReference>
<gene>
    <name evidence="2" type="ORF">N1032_03505</name>
</gene>
<dbReference type="Proteomes" id="UP001165586">
    <property type="component" value="Unassembled WGS sequence"/>
</dbReference>
<name>A0ABT2GY27_9MICO</name>
<dbReference type="InterPro" id="IPR013211">
    <property type="entry name" value="LVIVD"/>
</dbReference>
<evidence type="ECO:0000313" key="2">
    <source>
        <dbReference type="EMBL" id="MCS5732808.1"/>
    </source>
</evidence>
<dbReference type="Pfam" id="PF01833">
    <property type="entry name" value="TIG"/>
    <property type="match status" value="1"/>
</dbReference>
<comment type="caution">
    <text evidence="2">The sequence shown here is derived from an EMBL/GenBank/DDBJ whole genome shotgun (WGS) entry which is preliminary data.</text>
</comment>
<evidence type="ECO:0000313" key="3">
    <source>
        <dbReference type="Proteomes" id="UP001165586"/>
    </source>
</evidence>
<dbReference type="InterPro" id="IPR002909">
    <property type="entry name" value="IPT_dom"/>
</dbReference>
<dbReference type="Pfam" id="PF08309">
    <property type="entry name" value="LVIVD"/>
    <property type="match status" value="2"/>
</dbReference>
<accession>A0ABT2GY27</accession>
<reference evidence="2" key="1">
    <citation type="submission" date="2022-08" db="EMBL/GenBank/DDBJ databases">
        <authorList>
            <person name="Deng Y."/>
            <person name="Han X.-F."/>
            <person name="Zhang Y.-Q."/>
        </authorList>
    </citation>
    <scope>NUCLEOTIDE SEQUENCE</scope>
    <source>
        <strain evidence="2">CPCC 203386</strain>
    </source>
</reference>
<dbReference type="RefSeq" id="WP_259537463.1">
    <property type="nucleotide sequence ID" value="NZ_JANLCJ010000001.1"/>
</dbReference>
<sequence length="1171" mass="125015">MIDASRAWRDRPWVRWEKIHPLVPLVSISDVSPREGWPGTVVEITGKAFAPDRDGNVVTIGGDRALVLEASGTRLVVMAGEATTSGAVTVEAQGQTADGGDFRVAAWPDPDDPAGRGAPRFFHGPQNGTPATNKQDQRILTILAYPLDHDPGTPAQRAALRSTLTGAFDAARDYWHDASYGSTTWKVDLTGWVALPKDRRSYFWEQGDIDDARQRSLAISRSIARQGASIIHGGIGLTGWIPVEHPAPLSWTYRPGQNPDGSGVLSLRRVGGRLFAGTRAGSLVVYDVADPASPALLGSVALGAPVWAIDVAGNTVVASLGSAGLATVDVTNAAAPSVLHAGPAVGTAWATAVRIAGGRVYSNRGSELRVDALMPTGGLSAIGSIDLGAWITDIDIAGTTAAVATDGGGLATVELTAGGVLERGRLNVALSVRRVVLVGSRAYLAAAEDGLVIADVGDLSNPVRLGSRVFRKPALAVAVDGADVVVAVGGSVLVAVNAADPSKPTLVGGELDAAWEPDLAGARVALRTAIDGQALIKDHNRFYIDALRAWYATGHSLAELDGYEGLVVIVTGPFLRGQSGLSDGFDAGSGVRERFNATKGVYYIASGVTWDRIAHELIHWLGIGDIYQEAYADGTVLAGTAENWCLSGNHSLGPLFSAQRTTDILRWWTVGDGLADNVKQLAWSPTSTLDEAFELVAHGSAADGRPDRWHALRLVAASGLTYWVEVRQASPPGLPFDQNLGLGPGEPGRVVVIRATESTSVVDNTFERPLQLMGALEPGEKAVDAARHLVVTVESMVQADPLVYRVRVQWNQPIPDDPNGTFDLTITPWNLDTYETTDIWIDSTRRNPAGAYEFHEPGDPGRPVLSGDRPWVGHKNTIYARVRNTGPLPANDVWVSCYITRPPGIGDNGQWQILDTKNVASIPGNGDVVVGFDWRPEVAAHTCISVAVLPQLGEIATGNNRAQENVAVFDSASSSSHEPVVLEAEVRSPFSIQKRIELLVRHLPEAWHAVVDCSYVWLDPYGAAMARTIIWTDVQTWGLERGHGERLALPTVEGWTRYLDEYRSIGGILAPVRAVPRVAIDFLTEAGGDTIYVWGQLDPPARRVPIVVELLDESGQDYLLYTESESDGRFHASTVDEGLRMAPGRYTAQAFTSGSEHAAETESAIKVVELT</sequence>
<dbReference type="SUPFAM" id="SSF81296">
    <property type="entry name" value="E set domains"/>
    <property type="match status" value="1"/>
</dbReference>
<feature type="domain" description="IPT/TIG" evidence="1">
    <location>
        <begin position="27"/>
        <end position="102"/>
    </location>
</feature>
<dbReference type="SUPFAM" id="SSF69322">
    <property type="entry name" value="Tricorn protease domain 2"/>
    <property type="match status" value="1"/>
</dbReference>
<dbReference type="EMBL" id="JANLCJ010000001">
    <property type="protein sequence ID" value="MCS5732808.1"/>
    <property type="molecule type" value="Genomic_DNA"/>
</dbReference>
<dbReference type="InterPro" id="IPR014756">
    <property type="entry name" value="Ig_E-set"/>
</dbReference>
<dbReference type="InterPro" id="IPR013783">
    <property type="entry name" value="Ig-like_fold"/>
</dbReference>
<dbReference type="Gene3D" id="2.60.40.10">
    <property type="entry name" value="Immunoglobulins"/>
    <property type="match status" value="2"/>
</dbReference>